<evidence type="ECO:0000313" key="1">
    <source>
        <dbReference type="EMBL" id="TFV35048.1"/>
    </source>
</evidence>
<reference evidence="1 2" key="1">
    <citation type="submission" date="2019-03" db="EMBL/GenBank/DDBJ databases">
        <title>Bradyrhizobium diversity isolated from nodules of Chamaecrista fasciculata.</title>
        <authorList>
            <person name="Klepa M.S."/>
            <person name="Urquiaga M.O."/>
            <person name="Hungria M."/>
            <person name="Delamuta J.R."/>
        </authorList>
    </citation>
    <scope>NUCLEOTIDE SEQUENCE [LARGE SCALE GENOMIC DNA]</scope>
    <source>
        <strain evidence="1 2">CNPSo 3448</strain>
    </source>
</reference>
<dbReference type="AlphaFoldDB" id="A0A4Y9KUK0"/>
<sequence>MQPKSASILECPVGRAVETVG</sequence>
<name>A0A4Y9KUK0_9BRAD</name>
<gene>
    <name evidence="1" type="ORF">E4K65_46785</name>
</gene>
<feature type="non-terminal residue" evidence="1">
    <location>
        <position position="21"/>
    </location>
</feature>
<dbReference type="Proteomes" id="UP000297966">
    <property type="component" value="Unassembled WGS sequence"/>
</dbReference>
<comment type="caution">
    <text evidence="1">The sequence shown here is derived from an EMBL/GenBank/DDBJ whole genome shotgun (WGS) entry which is preliminary data.</text>
</comment>
<keyword evidence="2" id="KW-1185">Reference proteome</keyword>
<proteinExistence type="predicted"/>
<organism evidence="1 2">
    <name type="scientific">Bradyrhizobium niftali</name>
    <dbReference type="NCBI Taxonomy" id="2560055"/>
    <lineage>
        <taxon>Bacteria</taxon>
        <taxon>Pseudomonadati</taxon>
        <taxon>Pseudomonadota</taxon>
        <taxon>Alphaproteobacteria</taxon>
        <taxon>Hyphomicrobiales</taxon>
        <taxon>Nitrobacteraceae</taxon>
        <taxon>Bradyrhizobium</taxon>
    </lineage>
</organism>
<protein>
    <submittedName>
        <fullName evidence="1">Transcriptional regulator</fullName>
    </submittedName>
</protein>
<accession>A0A4Y9KUK0</accession>
<dbReference type="EMBL" id="SPQT01000137">
    <property type="protein sequence ID" value="TFV35048.1"/>
    <property type="molecule type" value="Genomic_DNA"/>
</dbReference>
<evidence type="ECO:0000313" key="2">
    <source>
        <dbReference type="Proteomes" id="UP000297966"/>
    </source>
</evidence>